<dbReference type="AlphaFoldDB" id="A0A2S7IHT2"/>
<evidence type="ECO:0000256" key="9">
    <source>
        <dbReference type="SAM" id="Phobius"/>
    </source>
</evidence>
<keyword evidence="5 9" id="KW-1133">Transmembrane helix</keyword>
<evidence type="ECO:0000256" key="1">
    <source>
        <dbReference type="ARBA" id="ARBA00004141"/>
    </source>
</evidence>
<evidence type="ECO:0000313" key="11">
    <source>
        <dbReference type="EMBL" id="PQA55493.1"/>
    </source>
</evidence>
<evidence type="ECO:0000256" key="7">
    <source>
        <dbReference type="ARBA" id="ARBA00023136"/>
    </source>
</evidence>
<dbReference type="EMBL" id="PTRA01000004">
    <property type="protein sequence ID" value="PQA55493.1"/>
    <property type="molecule type" value="Genomic_DNA"/>
</dbReference>
<feature type="transmembrane region" description="Helical" evidence="9">
    <location>
        <begin position="15"/>
        <end position="34"/>
    </location>
</feature>
<reference evidence="12" key="1">
    <citation type="submission" date="2018-02" db="EMBL/GenBank/DDBJ databases">
        <title>Genome sequencing of Solimonas sp. HR-BB.</title>
        <authorList>
            <person name="Lee Y."/>
            <person name="Jeon C.O."/>
        </authorList>
    </citation>
    <scope>NUCLEOTIDE SEQUENCE [LARGE SCALE GENOMIC DNA]</scope>
    <source>
        <strain evidence="12">HR-U</strain>
    </source>
</reference>
<dbReference type="PANTHER" id="PTHR24421">
    <property type="entry name" value="NITRATE/NITRITE SENSOR PROTEIN NARX-RELATED"/>
    <property type="match status" value="1"/>
</dbReference>
<dbReference type="Pfam" id="PF07730">
    <property type="entry name" value="HisKA_3"/>
    <property type="match status" value="1"/>
</dbReference>
<dbReference type="InterPro" id="IPR029095">
    <property type="entry name" value="NarX-like_N"/>
</dbReference>
<dbReference type="InterPro" id="IPR011712">
    <property type="entry name" value="Sig_transdc_His_kin_sub3_dim/P"/>
</dbReference>
<comment type="caution">
    <text evidence="11">The sequence shown here is derived from an EMBL/GenBank/DDBJ whole genome shotgun (WGS) entry which is preliminary data.</text>
</comment>
<accession>A0A2S7IHT2</accession>
<keyword evidence="8" id="KW-0175">Coiled coil</keyword>
<dbReference type="RefSeq" id="WP_104714961.1">
    <property type="nucleotide sequence ID" value="NZ_PTRA01000004.1"/>
</dbReference>
<evidence type="ECO:0000259" key="10">
    <source>
        <dbReference type="PROSITE" id="PS50109"/>
    </source>
</evidence>
<keyword evidence="7 9" id="KW-0472">Membrane</keyword>
<dbReference type="SUPFAM" id="SSF55874">
    <property type="entry name" value="ATPase domain of HSP90 chaperone/DNA topoisomerase II/histidine kinase"/>
    <property type="match status" value="1"/>
</dbReference>
<keyword evidence="6" id="KW-0902">Two-component regulatory system</keyword>
<evidence type="ECO:0000256" key="6">
    <source>
        <dbReference type="ARBA" id="ARBA00023012"/>
    </source>
</evidence>
<evidence type="ECO:0000256" key="5">
    <source>
        <dbReference type="ARBA" id="ARBA00022989"/>
    </source>
</evidence>
<dbReference type="SMART" id="SM00387">
    <property type="entry name" value="HATPase_c"/>
    <property type="match status" value="1"/>
</dbReference>
<dbReference type="InterPro" id="IPR003594">
    <property type="entry name" value="HATPase_dom"/>
</dbReference>
<evidence type="ECO:0000256" key="2">
    <source>
        <dbReference type="ARBA" id="ARBA00022679"/>
    </source>
</evidence>
<keyword evidence="2" id="KW-0808">Transferase</keyword>
<dbReference type="InterPro" id="IPR005467">
    <property type="entry name" value="His_kinase_dom"/>
</dbReference>
<evidence type="ECO:0000256" key="4">
    <source>
        <dbReference type="ARBA" id="ARBA00022777"/>
    </source>
</evidence>
<dbReference type="Gene3D" id="1.20.5.1930">
    <property type="match status" value="1"/>
</dbReference>
<keyword evidence="3 9" id="KW-0812">Transmembrane</keyword>
<dbReference type="Proteomes" id="UP000239590">
    <property type="component" value="Unassembled WGS sequence"/>
</dbReference>
<dbReference type="OrthoDB" id="9760839at2"/>
<feature type="domain" description="Histidine kinase" evidence="10">
    <location>
        <begin position="383"/>
        <end position="469"/>
    </location>
</feature>
<comment type="subcellular location">
    <subcellularLocation>
        <location evidence="1">Membrane</location>
        <topology evidence="1">Multi-pass membrane protein</topology>
    </subcellularLocation>
</comment>
<dbReference type="CDD" id="cd16917">
    <property type="entry name" value="HATPase_UhpB-NarQ-NarX-like"/>
    <property type="match status" value="1"/>
</dbReference>
<dbReference type="Pfam" id="PF02518">
    <property type="entry name" value="HATPase_c"/>
    <property type="match status" value="1"/>
</dbReference>
<dbReference type="PROSITE" id="PS50109">
    <property type="entry name" value="HIS_KIN"/>
    <property type="match status" value="1"/>
</dbReference>
<sequence>MNALDRQVARRLTRYYLLALHVIALLSIGGLWFIRQTIHTHYADSRVLNVAGRQRMLSQRLTKLALLRLSPLPSADSVLYDSLLQSLKTSHEQLKAGVLIMEKEYTVRRSPTIDRMFQQLEPVFQAMYQSFVWVNTPGQTPDQQRQTLTELLKQEPVFLQRMNALVFQFDAESTARVNELERLETILTLATLLTLLLEGLFVFRPVVQYTKQVIRQLTQSEEALQESNEQLALANEELRTTQEEVLRLSDEQHALQRTEDHIRSAALLEGQEEERRRFARELHDGIGQMLTGLYLQAAKFRKVPFPEERQRQRADELVEAIQLIIQTTRQISHNLMPTLLGDYGLAASLQLLADQLSKSASCAIRFEQQGEEKRLAPAQEIALYRIAQEAVTNALKHAKAGQIALVLHYQPEAVTLRIQDDGVGIAEISGREGSGLENMQTRAQLLQATFQLHSIPGKGTWIEVHLPLG</sequence>
<dbReference type="GO" id="GO:0000155">
    <property type="term" value="F:phosphorelay sensor kinase activity"/>
    <property type="evidence" value="ECO:0007669"/>
    <property type="project" value="InterPro"/>
</dbReference>
<gene>
    <name evidence="11" type="ORF">C5O19_18905</name>
</gene>
<proteinExistence type="predicted"/>
<dbReference type="PANTHER" id="PTHR24421:SF55">
    <property type="entry name" value="SENSOR HISTIDINE KINASE YDFH"/>
    <property type="match status" value="1"/>
</dbReference>
<dbReference type="GO" id="GO:0046983">
    <property type="term" value="F:protein dimerization activity"/>
    <property type="evidence" value="ECO:0007669"/>
    <property type="project" value="InterPro"/>
</dbReference>
<organism evidence="11 12">
    <name type="scientific">Siphonobacter curvatus</name>
    <dbReference type="NCBI Taxonomy" id="2094562"/>
    <lineage>
        <taxon>Bacteria</taxon>
        <taxon>Pseudomonadati</taxon>
        <taxon>Bacteroidota</taxon>
        <taxon>Cytophagia</taxon>
        <taxon>Cytophagales</taxon>
        <taxon>Cytophagaceae</taxon>
        <taxon>Siphonobacter</taxon>
    </lineage>
</organism>
<evidence type="ECO:0000256" key="3">
    <source>
        <dbReference type="ARBA" id="ARBA00022692"/>
    </source>
</evidence>
<protein>
    <submittedName>
        <fullName evidence="11">Histidine kinase</fullName>
    </submittedName>
</protein>
<dbReference type="Pfam" id="PF13675">
    <property type="entry name" value="PilJ"/>
    <property type="match status" value="1"/>
</dbReference>
<dbReference type="InterPro" id="IPR050482">
    <property type="entry name" value="Sensor_HK_TwoCompSys"/>
</dbReference>
<evidence type="ECO:0000256" key="8">
    <source>
        <dbReference type="SAM" id="Coils"/>
    </source>
</evidence>
<dbReference type="Gene3D" id="3.30.565.10">
    <property type="entry name" value="Histidine kinase-like ATPase, C-terminal domain"/>
    <property type="match status" value="1"/>
</dbReference>
<name>A0A2S7IHT2_9BACT</name>
<evidence type="ECO:0000313" key="12">
    <source>
        <dbReference type="Proteomes" id="UP000239590"/>
    </source>
</evidence>
<dbReference type="GO" id="GO:0016020">
    <property type="term" value="C:membrane"/>
    <property type="evidence" value="ECO:0007669"/>
    <property type="project" value="UniProtKB-SubCell"/>
</dbReference>
<keyword evidence="12" id="KW-1185">Reference proteome</keyword>
<keyword evidence="4 11" id="KW-0418">Kinase</keyword>
<dbReference type="InterPro" id="IPR036890">
    <property type="entry name" value="HATPase_C_sf"/>
</dbReference>
<feature type="coiled-coil region" evidence="8">
    <location>
        <begin position="210"/>
        <end position="251"/>
    </location>
</feature>